<reference evidence="2 3" key="1">
    <citation type="submission" date="2007-02" db="EMBL/GenBank/DDBJ databases">
        <title>Complete sequence of chromosome of Shewanella baltica OS155.</title>
        <authorList>
            <consortium name="US DOE Joint Genome Institute"/>
            <person name="Copeland A."/>
            <person name="Lucas S."/>
            <person name="Lapidus A."/>
            <person name="Barry K."/>
            <person name="Detter J.C."/>
            <person name="Glavina del Rio T."/>
            <person name="Hammon N."/>
            <person name="Israni S."/>
            <person name="Dalin E."/>
            <person name="Tice H."/>
            <person name="Pitluck S."/>
            <person name="Sims D.R."/>
            <person name="Brettin T."/>
            <person name="Bruce D."/>
            <person name="Han C."/>
            <person name="Tapia R."/>
            <person name="Brainard J."/>
            <person name="Schmutz J."/>
            <person name="Larimer F."/>
            <person name="Land M."/>
            <person name="Hauser L."/>
            <person name="Kyrpides N."/>
            <person name="Mikhailova N."/>
            <person name="Brettar I."/>
            <person name="Klappenbach J."/>
            <person name="Konstantinidis K."/>
            <person name="Rodrigues J."/>
            <person name="Tiedje J."/>
            <person name="Richardson P."/>
        </authorList>
    </citation>
    <scope>NUCLEOTIDE SEQUENCE [LARGE SCALE GENOMIC DNA]</scope>
    <source>
        <strain evidence="3">OS155 / ATCC BAA-1091</strain>
    </source>
</reference>
<evidence type="ECO:0000313" key="3">
    <source>
        <dbReference type="Proteomes" id="UP000001557"/>
    </source>
</evidence>
<keyword evidence="1" id="KW-0472">Membrane</keyword>
<accession>A3D8G5</accession>
<protein>
    <submittedName>
        <fullName evidence="2">Uncharacterized protein</fullName>
    </submittedName>
</protein>
<dbReference type="Proteomes" id="UP000001557">
    <property type="component" value="Chromosome"/>
</dbReference>
<keyword evidence="1" id="KW-1133">Transmembrane helix</keyword>
<proteinExistence type="predicted"/>
<dbReference type="RefSeq" id="WP_011847740.1">
    <property type="nucleotide sequence ID" value="NC_009052.1"/>
</dbReference>
<feature type="transmembrane region" description="Helical" evidence="1">
    <location>
        <begin position="75"/>
        <end position="98"/>
    </location>
</feature>
<gene>
    <name evidence="2" type="ordered locus">Sbal_3552</name>
</gene>
<dbReference type="HOGENOM" id="CLU_686759_0_0_6"/>
<sequence>MNRLLEHKLELTKKKKQQNSGFLSPEKHLWALNPWWQTFLWISALSWGATASLLANEIMSFSWPLPSNWNLHPNYYTIIFFLTAFVLIFGFALSSWVARAQDSVVIESMLTMPPHDFWSSYGENFSIASQMVDKRSTAMFDGLVELKNSPNELDSLREDLEKDARTILDSIINLVKKWDSSNLRGSSVIYRANLMKVYYFGDGEDCIAPDSEIAKQLNEHGKRFTQQPASSHYSGFVVLENNIYTTTTETSSPDPDVDRKAIAFPFTDLANNLEYPIYSNLVGAPKAVVSRSASYVPDVKNIIDDYVKNSSVVDMKILEQLEEYYSDTSVAHSILSIPVRNSDTLKVSFVLNIYRNQNGLLFDGSKVKDFVEIIRPFITTLARLLETGELFDQLRSQQEKQ</sequence>
<evidence type="ECO:0000313" key="2">
    <source>
        <dbReference type="EMBL" id="ABN63028.1"/>
    </source>
</evidence>
<organism evidence="2 3">
    <name type="scientific">Shewanella baltica (strain OS155 / ATCC BAA-1091)</name>
    <dbReference type="NCBI Taxonomy" id="325240"/>
    <lineage>
        <taxon>Bacteria</taxon>
        <taxon>Pseudomonadati</taxon>
        <taxon>Pseudomonadota</taxon>
        <taxon>Gammaproteobacteria</taxon>
        <taxon>Alteromonadales</taxon>
        <taxon>Shewanellaceae</taxon>
        <taxon>Shewanella</taxon>
    </lineage>
</organism>
<feature type="transmembrane region" description="Helical" evidence="1">
    <location>
        <begin position="35"/>
        <end position="55"/>
    </location>
</feature>
<dbReference type="AlphaFoldDB" id="A3D8G5"/>
<dbReference type="OrthoDB" id="7064358at2"/>
<keyword evidence="3" id="KW-1185">Reference proteome</keyword>
<dbReference type="EMBL" id="CP000563">
    <property type="protein sequence ID" value="ABN63028.1"/>
    <property type="molecule type" value="Genomic_DNA"/>
</dbReference>
<evidence type="ECO:0000256" key="1">
    <source>
        <dbReference type="SAM" id="Phobius"/>
    </source>
</evidence>
<dbReference type="KEGG" id="sbl:Sbal_3552"/>
<keyword evidence="1" id="KW-0812">Transmembrane</keyword>
<name>A3D8G5_SHEB5</name>